<dbReference type="InterPro" id="IPR003439">
    <property type="entry name" value="ABC_transporter-like_ATP-bd"/>
</dbReference>
<evidence type="ECO:0000256" key="2">
    <source>
        <dbReference type="ARBA" id="ARBA00022448"/>
    </source>
</evidence>
<evidence type="ECO:0000256" key="6">
    <source>
        <dbReference type="ARBA" id="ARBA00023136"/>
    </source>
</evidence>
<dbReference type="InterPro" id="IPR050388">
    <property type="entry name" value="ABC_Ni/Peptide_Import"/>
</dbReference>
<evidence type="ECO:0000313" key="8">
    <source>
        <dbReference type="EMBL" id="KKL12614.1"/>
    </source>
</evidence>
<dbReference type="SUPFAM" id="SSF52540">
    <property type="entry name" value="P-loop containing nucleoside triphosphate hydrolases"/>
    <property type="match status" value="1"/>
</dbReference>
<dbReference type="GO" id="GO:0016020">
    <property type="term" value="C:membrane"/>
    <property type="evidence" value="ECO:0007669"/>
    <property type="project" value="UniProtKB-SubCell"/>
</dbReference>
<keyword evidence="2" id="KW-0813">Transport</keyword>
<dbReference type="PANTHER" id="PTHR43297:SF14">
    <property type="entry name" value="ATPASE AAA-TYPE CORE DOMAIN-CONTAINING PROTEIN"/>
    <property type="match status" value="1"/>
</dbReference>
<dbReference type="Pfam" id="PF00005">
    <property type="entry name" value="ABC_tran"/>
    <property type="match status" value="1"/>
</dbReference>
<feature type="non-terminal residue" evidence="8">
    <location>
        <position position="176"/>
    </location>
</feature>
<evidence type="ECO:0000256" key="3">
    <source>
        <dbReference type="ARBA" id="ARBA00022475"/>
    </source>
</evidence>
<keyword evidence="6" id="KW-0472">Membrane</keyword>
<accession>A0A0F9ASN7</accession>
<keyword evidence="4" id="KW-0997">Cell inner membrane</keyword>
<comment type="subcellular location">
    <subcellularLocation>
        <location evidence="1">Membrane</location>
    </subcellularLocation>
</comment>
<organism evidence="8">
    <name type="scientific">marine sediment metagenome</name>
    <dbReference type="NCBI Taxonomy" id="412755"/>
    <lineage>
        <taxon>unclassified sequences</taxon>
        <taxon>metagenomes</taxon>
        <taxon>ecological metagenomes</taxon>
    </lineage>
</organism>
<protein>
    <recommendedName>
        <fullName evidence="7">ABC transporter domain-containing protein</fullName>
    </recommendedName>
</protein>
<dbReference type="GO" id="GO:0005524">
    <property type="term" value="F:ATP binding"/>
    <property type="evidence" value="ECO:0007669"/>
    <property type="project" value="InterPro"/>
</dbReference>
<dbReference type="EMBL" id="LAZR01041189">
    <property type="protein sequence ID" value="KKL12614.1"/>
    <property type="molecule type" value="Genomic_DNA"/>
</dbReference>
<evidence type="ECO:0000259" key="7">
    <source>
        <dbReference type="Pfam" id="PF00005"/>
    </source>
</evidence>
<evidence type="ECO:0000256" key="1">
    <source>
        <dbReference type="ARBA" id="ARBA00004370"/>
    </source>
</evidence>
<dbReference type="Gene3D" id="3.40.50.300">
    <property type="entry name" value="P-loop containing nucleotide triphosphate hydrolases"/>
    <property type="match status" value="1"/>
</dbReference>
<keyword evidence="5" id="KW-1278">Translocase</keyword>
<dbReference type="GO" id="GO:0016887">
    <property type="term" value="F:ATP hydrolysis activity"/>
    <property type="evidence" value="ECO:0007669"/>
    <property type="project" value="InterPro"/>
</dbReference>
<evidence type="ECO:0000256" key="5">
    <source>
        <dbReference type="ARBA" id="ARBA00022967"/>
    </source>
</evidence>
<feature type="domain" description="ABC transporter" evidence="7">
    <location>
        <begin position="60"/>
        <end position="121"/>
    </location>
</feature>
<dbReference type="InterPro" id="IPR027417">
    <property type="entry name" value="P-loop_NTPase"/>
</dbReference>
<keyword evidence="3" id="KW-1003">Cell membrane</keyword>
<comment type="caution">
    <text evidence="8">The sequence shown here is derived from an EMBL/GenBank/DDBJ whole genome shotgun (WGS) entry which is preliminary data.</text>
</comment>
<dbReference type="AlphaFoldDB" id="A0A0F9ASN7"/>
<dbReference type="InterPro" id="IPR017871">
    <property type="entry name" value="ABC_transporter-like_CS"/>
</dbReference>
<gene>
    <name evidence="8" type="ORF">LCGC14_2533980</name>
</gene>
<dbReference type="PROSITE" id="PS00211">
    <property type="entry name" value="ABC_TRANSPORTER_1"/>
    <property type="match status" value="1"/>
</dbReference>
<proteinExistence type="predicted"/>
<name>A0A0F9ASN7_9ZZZZ</name>
<evidence type="ECO:0000256" key="4">
    <source>
        <dbReference type="ARBA" id="ARBA00022519"/>
    </source>
</evidence>
<sequence>MIRYMSVIDTREFDIQVKYKLDSPVWNLAKEPLEVPYIKLKIKIIGKEKLFSQERKPKKPKLADLVNEKSGDIIREVGIPDAKGILKGYPHELSGGMRQRVMISMALSCNPKLLIADEPTTALDVTIQAQILDLMKNLKKKFQTSILMITHDLGIIAELCDRIAVMYSGSIVEYAT</sequence>
<reference evidence="8" key="1">
    <citation type="journal article" date="2015" name="Nature">
        <title>Complex archaea that bridge the gap between prokaryotes and eukaryotes.</title>
        <authorList>
            <person name="Spang A."/>
            <person name="Saw J.H."/>
            <person name="Jorgensen S.L."/>
            <person name="Zaremba-Niedzwiedzka K."/>
            <person name="Martijn J."/>
            <person name="Lind A.E."/>
            <person name="van Eijk R."/>
            <person name="Schleper C."/>
            <person name="Guy L."/>
            <person name="Ettema T.J."/>
        </authorList>
    </citation>
    <scope>NUCLEOTIDE SEQUENCE</scope>
</reference>
<dbReference type="PANTHER" id="PTHR43297">
    <property type="entry name" value="OLIGOPEPTIDE TRANSPORT ATP-BINDING PROTEIN APPD"/>
    <property type="match status" value="1"/>
</dbReference>